<accession>A0A0J6GCF1</accession>
<dbReference type="InterPro" id="IPR045517">
    <property type="entry name" value="Glyoxalase_8"/>
</dbReference>
<organism evidence="5 6">
    <name type="scientific">Pseudomonas deceptionensis</name>
    <dbReference type="NCBI Taxonomy" id="882211"/>
    <lineage>
        <taxon>Bacteria</taxon>
        <taxon>Pseudomonadati</taxon>
        <taxon>Pseudomonadota</taxon>
        <taxon>Gammaproteobacteria</taxon>
        <taxon>Pseudomonadales</taxon>
        <taxon>Pseudomonadaceae</taxon>
        <taxon>Pseudomonas</taxon>
    </lineage>
</organism>
<evidence type="ECO:0000256" key="2">
    <source>
        <dbReference type="ARBA" id="ARBA00021572"/>
    </source>
</evidence>
<dbReference type="EMBL" id="FNUD01000002">
    <property type="protein sequence ID" value="SEF02337.1"/>
    <property type="molecule type" value="Genomic_DNA"/>
</dbReference>
<dbReference type="PATRIC" id="fig|882211.3.peg.3371"/>
<dbReference type="InterPro" id="IPR000335">
    <property type="entry name" value="Bleomycin-R"/>
</dbReference>
<evidence type="ECO:0000259" key="4">
    <source>
        <dbReference type="PROSITE" id="PS51819"/>
    </source>
</evidence>
<dbReference type="SUPFAM" id="SSF54593">
    <property type="entry name" value="Glyoxalase/Bleomycin resistance protein/Dihydroxybiphenyl dioxygenase"/>
    <property type="match status" value="1"/>
</dbReference>
<reference evidence="5" key="1">
    <citation type="submission" date="2016-10" db="EMBL/GenBank/DDBJ databases">
        <authorList>
            <person name="Varghese N."/>
            <person name="Submissions S."/>
        </authorList>
    </citation>
    <scope>NUCLEOTIDE SEQUENCE [LARGE SCALE GENOMIC DNA]</scope>
    <source>
        <strain evidence="5">LMG 25555</strain>
    </source>
</reference>
<name>A0A0J6GCF1_PSEDM</name>
<dbReference type="Proteomes" id="UP000183613">
    <property type="component" value="Unassembled WGS sequence"/>
</dbReference>
<dbReference type="GO" id="GO:0046677">
    <property type="term" value="P:response to antibiotic"/>
    <property type="evidence" value="ECO:0007669"/>
    <property type="project" value="UniProtKB-KW"/>
</dbReference>
<dbReference type="Pfam" id="PF20066">
    <property type="entry name" value="Glyoxalase_8"/>
    <property type="match status" value="1"/>
</dbReference>
<dbReference type="OrthoDB" id="9803104at2"/>
<dbReference type="InterPro" id="IPR037523">
    <property type="entry name" value="VOC_core"/>
</dbReference>
<dbReference type="CDD" id="cd08349">
    <property type="entry name" value="BLMA_like"/>
    <property type="match status" value="1"/>
</dbReference>
<comment type="caution">
    <text evidence="5">The sequence shown here is derived from an EMBL/GenBank/DDBJ whole genome shotgun (WGS) entry which is preliminary data.</text>
</comment>
<evidence type="ECO:0000313" key="5">
    <source>
        <dbReference type="EMBL" id="SEF02337.1"/>
    </source>
</evidence>
<dbReference type="RefSeq" id="WP_048361033.1">
    <property type="nucleotide sequence ID" value="NZ_FNUD01000002.1"/>
</dbReference>
<proteinExistence type="inferred from homology"/>
<feature type="domain" description="VOC" evidence="4">
    <location>
        <begin position="62"/>
        <end position="176"/>
    </location>
</feature>
<sequence>MISVQKARQMAENLHASLGRNNQEVTHATALELVAQQLGYTDWSVASAMLPEEGPRQAATFEKAIPVLRIFDETKAREFYLDFLGFSVEFEHRFESDLPLYLGINRSGLQLHLSEHHGDASPGSTTFIPMQNIEMLRDELLGKRYKYGRSDIVQQGWGQVLEVYDPFGNRIRFCQY</sequence>
<keyword evidence="3" id="KW-0046">Antibiotic resistance</keyword>
<dbReference type="Gene3D" id="3.10.180.10">
    <property type="entry name" value="2,3-Dihydroxybiphenyl 1,2-Dioxygenase, domain 1"/>
    <property type="match status" value="1"/>
</dbReference>
<keyword evidence="6" id="KW-1185">Reference proteome</keyword>
<dbReference type="PROSITE" id="PS51819">
    <property type="entry name" value="VOC"/>
    <property type="match status" value="1"/>
</dbReference>
<dbReference type="Pfam" id="PF19581">
    <property type="entry name" value="Glyoxalase_7"/>
    <property type="match status" value="1"/>
</dbReference>
<dbReference type="InterPro" id="IPR029068">
    <property type="entry name" value="Glyas_Bleomycin-R_OHBP_Dase"/>
</dbReference>
<protein>
    <recommendedName>
        <fullName evidence="2">Bleomycin resistance protein</fullName>
    </recommendedName>
</protein>
<dbReference type="AlphaFoldDB" id="A0A0J6GCF1"/>
<gene>
    <name evidence="5" type="ORF">SAMN04489800_3692</name>
</gene>
<evidence type="ECO:0000256" key="1">
    <source>
        <dbReference type="ARBA" id="ARBA00011051"/>
    </source>
</evidence>
<evidence type="ECO:0000313" key="6">
    <source>
        <dbReference type="Proteomes" id="UP000183613"/>
    </source>
</evidence>
<evidence type="ECO:0000256" key="3">
    <source>
        <dbReference type="ARBA" id="ARBA00023251"/>
    </source>
</evidence>
<comment type="similarity">
    <text evidence="1">Belongs to the bleomycin resistance protein family.</text>
</comment>